<dbReference type="AlphaFoldDB" id="A0AAV5VX05"/>
<accession>A0AAV5VX05</accession>
<proteinExistence type="predicted"/>
<comment type="caution">
    <text evidence="1">The sequence shown here is derived from an EMBL/GenBank/DDBJ whole genome shotgun (WGS) entry which is preliminary data.</text>
</comment>
<protein>
    <submittedName>
        <fullName evidence="1">Uncharacterized protein</fullName>
    </submittedName>
</protein>
<keyword evidence="2" id="KW-1185">Reference proteome</keyword>
<dbReference type="Proteomes" id="UP001432322">
    <property type="component" value="Unassembled WGS sequence"/>
</dbReference>
<organism evidence="1 2">
    <name type="scientific">Pristionchus fissidentatus</name>
    <dbReference type="NCBI Taxonomy" id="1538716"/>
    <lineage>
        <taxon>Eukaryota</taxon>
        <taxon>Metazoa</taxon>
        <taxon>Ecdysozoa</taxon>
        <taxon>Nematoda</taxon>
        <taxon>Chromadorea</taxon>
        <taxon>Rhabditida</taxon>
        <taxon>Rhabditina</taxon>
        <taxon>Diplogasteromorpha</taxon>
        <taxon>Diplogasteroidea</taxon>
        <taxon>Neodiplogasteridae</taxon>
        <taxon>Pristionchus</taxon>
    </lineage>
</organism>
<feature type="non-terminal residue" evidence="1">
    <location>
        <position position="86"/>
    </location>
</feature>
<evidence type="ECO:0000313" key="1">
    <source>
        <dbReference type="EMBL" id="GMT22898.1"/>
    </source>
</evidence>
<feature type="non-terminal residue" evidence="1">
    <location>
        <position position="1"/>
    </location>
</feature>
<evidence type="ECO:0000313" key="2">
    <source>
        <dbReference type="Proteomes" id="UP001432322"/>
    </source>
</evidence>
<reference evidence="1" key="1">
    <citation type="submission" date="2023-10" db="EMBL/GenBank/DDBJ databases">
        <title>Genome assembly of Pristionchus species.</title>
        <authorList>
            <person name="Yoshida K."/>
            <person name="Sommer R.J."/>
        </authorList>
    </citation>
    <scope>NUCLEOTIDE SEQUENCE</scope>
    <source>
        <strain evidence="1">RS5133</strain>
    </source>
</reference>
<sequence>GQAGNADERLQSGYVPFWIDVERNNSDGLNAAAKLGASRALAIDVSRRTDAIAKAFNDDIMDRIVGPPLFCNLTACVAAAAGGQSV</sequence>
<gene>
    <name evidence="1" type="ORF">PFISCL1PPCAC_14195</name>
</gene>
<name>A0AAV5VX05_9BILA</name>
<dbReference type="EMBL" id="BTSY01000004">
    <property type="protein sequence ID" value="GMT22898.1"/>
    <property type="molecule type" value="Genomic_DNA"/>
</dbReference>